<proteinExistence type="predicted"/>
<protein>
    <recommendedName>
        <fullName evidence="1">F-box domain-containing protein</fullName>
    </recommendedName>
</protein>
<dbReference type="PROSITE" id="PS50181">
    <property type="entry name" value="FBOX"/>
    <property type="match status" value="1"/>
</dbReference>
<organism evidence="3">
    <name type="scientific">Caenorhabditis remanei</name>
    <name type="common">Caenorhabditis vulgaris</name>
    <dbReference type="NCBI Taxonomy" id="31234"/>
    <lineage>
        <taxon>Eukaryota</taxon>
        <taxon>Metazoa</taxon>
        <taxon>Ecdysozoa</taxon>
        <taxon>Nematoda</taxon>
        <taxon>Chromadorea</taxon>
        <taxon>Rhabditida</taxon>
        <taxon>Rhabditina</taxon>
        <taxon>Rhabditomorpha</taxon>
        <taxon>Rhabditoidea</taxon>
        <taxon>Rhabditidae</taxon>
        <taxon>Peloderinae</taxon>
        <taxon>Caenorhabditis</taxon>
    </lineage>
</organism>
<dbReference type="Proteomes" id="UP000008281">
    <property type="component" value="Unassembled WGS sequence"/>
</dbReference>
<name>E3LJR4_CAERE</name>
<dbReference type="PANTHER" id="PTHR23015:SF4">
    <property type="entry name" value="DUF38 DOMAIN-CONTAINING PROTEIN-RELATED"/>
    <property type="match status" value="1"/>
</dbReference>
<keyword evidence="3" id="KW-1185">Reference proteome</keyword>
<feature type="domain" description="F-box" evidence="1">
    <location>
        <begin position="412"/>
        <end position="459"/>
    </location>
</feature>
<dbReference type="Pfam" id="PF00646">
    <property type="entry name" value="F-box"/>
    <property type="match status" value="1"/>
</dbReference>
<dbReference type="HOGENOM" id="CLU_335318_0_0_1"/>
<dbReference type="GeneID" id="9839132"/>
<dbReference type="SMART" id="SM00256">
    <property type="entry name" value="FBOX"/>
    <property type="match status" value="2"/>
</dbReference>
<dbReference type="EMBL" id="DS268410">
    <property type="protein sequence ID" value="EFP00044.1"/>
    <property type="molecule type" value="Genomic_DNA"/>
</dbReference>
<evidence type="ECO:0000259" key="1">
    <source>
        <dbReference type="PROSITE" id="PS50181"/>
    </source>
</evidence>
<dbReference type="GO" id="GO:0045087">
    <property type="term" value="P:innate immune response"/>
    <property type="evidence" value="ECO:0007669"/>
    <property type="project" value="TreeGrafter"/>
</dbReference>
<dbReference type="PANTHER" id="PTHR23015">
    <property type="entry name" value="UNCHARACTERIZED C.ELEGANS PROTEIN"/>
    <property type="match status" value="1"/>
</dbReference>
<dbReference type="InterPro" id="IPR001810">
    <property type="entry name" value="F-box_dom"/>
</dbReference>
<dbReference type="InterPro" id="IPR040161">
    <property type="entry name" value="FB224"/>
</dbReference>
<accession>E3LJR4</accession>
<dbReference type="InterPro" id="IPR002900">
    <property type="entry name" value="DUF38/FTH_CAE_spp"/>
</dbReference>
<dbReference type="STRING" id="31234.E3LJR4"/>
<dbReference type="Pfam" id="PF01827">
    <property type="entry name" value="FTH"/>
    <property type="match status" value="2"/>
</dbReference>
<dbReference type="InterPro" id="IPR041426">
    <property type="entry name" value="Mos1_HTH"/>
</dbReference>
<dbReference type="Pfam" id="PF17906">
    <property type="entry name" value="HTH_48"/>
    <property type="match status" value="1"/>
</dbReference>
<dbReference type="InParanoid" id="E3LJR4"/>
<gene>
    <name evidence="2" type="ORF">CRE_18743</name>
</gene>
<reference evidence="2" key="1">
    <citation type="submission" date="2007-07" db="EMBL/GenBank/DDBJ databases">
        <title>PCAP assembly of the Caenorhabditis remanei genome.</title>
        <authorList>
            <consortium name="The Caenorhabditis remanei Sequencing Consortium"/>
            <person name="Wilson R.K."/>
        </authorList>
    </citation>
    <scope>NUCLEOTIDE SEQUENCE [LARGE SCALE GENOMIC DNA]</scope>
    <source>
        <strain evidence="2">PB4641</strain>
    </source>
</reference>
<dbReference type="KEGG" id="crq:GCK72_019628"/>
<dbReference type="RefSeq" id="XP_003115556.2">
    <property type="nucleotide sequence ID" value="XM_003115508.2"/>
</dbReference>
<dbReference type="AlphaFoldDB" id="E3LJR4"/>
<dbReference type="CDD" id="cd22150">
    <property type="entry name" value="F-box_CeFBXA-like"/>
    <property type="match status" value="1"/>
</dbReference>
<sequence>MDFQPPDIPDVIRDHILHEVGLRTPELQAYGNVLRLYGENSITKNDFDYWYYRFLDDNDEMDVEVAPQAIEINQNYDLFIRMLSSYYQLRQLLPLRQICRRFRDVIDSNYTPFTDIHVAIGHDYVYVKFNDMRSLYSHKEVREYKYGHKYHDENKTFIEGEGYLTKAFDAVAVALRNQQNILRTFRLSWHPRAKQTNREQTAENVEFFYERVRLLLVNQPFQFAVRDFSIQDTNLPRVLAILQHLSPETIRKFEISDVNYGSWRLGVIGDAEQIMEQMVETPQWTSLSYIQIIHTPINIPLHNFVYCIEFEIAVESVTIEEIVRLKNTLLERPRFRRCKVMTRTEFNFDEIIPFRNMGALLNGYRHPADNCPYTYRCTIPYTIFQLAVTLRDVSFEINRVQQKLSNMTDNSVKSFSDMPTDVIEVIVEHSELKEQLILRKVSRSLRDLIDTQKLDYKQIIVDARPDHIFVQFNEHFVAYLDHQKLDIDISQMSSIYKYTTIIRMPPGGDWIQTAFADLELALKNPKNRFQMIRIHSFDDDAGKTVYKKLENILKPLGDRKIHVTRFCARVVEGPQLLSILPHLQPGILKSIEIEHNVDLAENIDFLIDSQQWKKAQDVEMYAIETPIPIECLVHLRRFDVWIESIEVQDLLKLRDNLIISPIFESCSIRSYSGSAFDIVEVQKILGLKQPSSEKPQSMLLYSIPNSDAILEIYVDNHYVYIEKA</sequence>
<evidence type="ECO:0000313" key="3">
    <source>
        <dbReference type="Proteomes" id="UP000008281"/>
    </source>
</evidence>
<dbReference type="CTD" id="9839132"/>
<evidence type="ECO:0000313" key="2">
    <source>
        <dbReference type="EMBL" id="EFP00044.1"/>
    </source>
</evidence>
<dbReference type="eggNOG" id="ENOG502TK30">
    <property type="taxonomic scope" value="Eukaryota"/>
</dbReference>